<evidence type="ECO:0000313" key="3">
    <source>
        <dbReference type="Proteomes" id="UP001174997"/>
    </source>
</evidence>
<protein>
    <submittedName>
        <fullName evidence="2">Uncharacterized protein</fullName>
    </submittedName>
</protein>
<proteinExistence type="predicted"/>
<keyword evidence="3" id="KW-1185">Reference proteome</keyword>
<comment type="caution">
    <text evidence="2">The sequence shown here is derived from an EMBL/GenBank/DDBJ whole genome shotgun (WGS) entry which is preliminary data.</text>
</comment>
<gene>
    <name evidence="2" type="ORF">QBC41DRAFT_233601</name>
</gene>
<dbReference type="AlphaFoldDB" id="A0AA39Z720"/>
<evidence type="ECO:0000256" key="1">
    <source>
        <dbReference type="SAM" id="MobiDB-lite"/>
    </source>
</evidence>
<reference evidence="2" key="1">
    <citation type="submission" date="2023-06" db="EMBL/GenBank/DDBJ databases">
        <title>Genome-scale phylogeny and comparative genomics of the fungal order Sordariales.</title>
        <authorList>
            <consortium name="Lawrence Berkeley National Laboratory"/>
            <person name="Hensen N."/>
            <person name="Bonometti L."/>
            <person name="Westerberg I."/>
            <person name="Brannstrom I.O."/>
            <person name="Guillou S."/>
            <person name="Cros-Aarteil S."/>
            <person name="Calhoun S."/>
            <person name="Haridas S."/>
            <person name="Kuo A."/>
            <person name="Mondo S."/>
            <person name="Pangilinan J."/>
            <person name="Riley R."/>
            <person name="Labutti K."/>
            <person name="Andreopoulos B."/>
            <person name="Lipzen A."/>
            <person name="Chen C."/>
            <person name="Yanf M."/>
            <person name="Daum C."/>
            <person name="Ng V."/>
            <person name="Clum A."/>
            <person name="Steindorff A."/>
            <person name="Ohm R."/>
            <person name="Martin F."/>
            <person name="Silar P."/>
            <person name="Natvig D."/>
            <person name="Lalanne C."/>
            <person name="Gautier V."/>
            <person name="Ament-Velasquez S.L."/>
            <person name="Kruys A."/>
            <person name="Hutchinson M.I."/>
            <person name="Powell A.J."/>
            <person name="Barry K."/>
            <person name="Miller A.N."/>
            <person name="Grigoriev I.V."/>
            <person name="Debuchy R."/>
            <person name="Gladieux P."/>
            <person name="Thoren M.H."/>
            <person name="Johannesson H."/>
        </authorList>
    </citation>
    <scope>NUCLEOTIDE SEQUENCE</scope>
    <source>
        <strain evidence="2">CBS 307.81</strain>
    </source>
</reference>
<organism evidence="2 3">
    <name type="scientific">Cercophora samala</name>
    <dbReference type="NCBI Taxonomy" id="330535"/>
    <lineage>
        <taxon>Eukaryota</taxon>
        <taxon>Fungi</taxon>
        <taxon>Dikarya</taxon>
        <taxon>Ascomycota</taxon>
        <taxon>Pezizomycotina</taxon>
        <taxon>Sordariomycetes</taxon>
        <taxon>Sordariomycetidae</taxon>
        <taxon>Sordariales</taxon>
        <taxon>Lasiosphaeriaceae</taxon>
        <taxon>Cercophora</taxon>
    </lineage>
</organism>
<sequence>METQTRPRSRPDLSPVYIDRSEHQEYHKGPTFTTRTSQLFSAATFRPDDPPSAMLPASGNDIAMRLHERAMVDSLDHRGRHLEPQYSPGTARSLSPIAEQVLNSRRASIVSLPLPRAPAPSPQSPSFHHYPRRPTLASETRSILLAGIGDEGSRHAPDGLPRITSSSFDDRRQSLPSSFATPAPRRNSHQLRQELQAWGHVFLGNGSEAQCFVSAVPLRISSGNSSVDDEDTVMKDETPEAPEPLHQLTVRVRVRPCALDRKPFLLTRTFDMDMLRATVPEPSPVLEGPRRVSADARGRNLLPTDRRRSSVVSTEEASPGAENILQIRSGNTVPIHKPYACAFFPVLAALLYSKHIQPRDIVDLPLPYPQVWGQTVTHVYTGQGELTEAIRQNILYLGGKV</sequence>
<name>A0AA39Z720_9PEZI</name>
<feature type="region of interest" description="Disordered" evidence="1">
    <location>
        <begin position="149"/>
        <end position="188"/>
    </location>
</feature>
<evidence type="ECO:0000313" key="2">
    <source>
        <dbReference type="EMBL" id="KAK0664581.1"/>
    </source>
</evidence>
<dbReference type="EMBL" id="JAULSY010000118">
    <property type="protein sequence ID" value="KAK0664581.1"/>
    <property type="molecule type" value="Genomic_DNA"/>
</dbReference>
<dbReference type="Proteomes" id="UP001174997">
    <property type="component" value="Unassembled WGS sequence"/>
</dbReference>
<accession>A0AA39Z720</accession>